<dbReference type="InterPro" id="IPR011009">
    <property type="entry name" value="Kinase-like_dom_sf"/>
</dbReference>
<dbReference type="InterPro" id="IPR000719">
    <property type="entry name" value="Prot_kinase_dom"/>
</dbReference>
<dbReference type="SUPFAM" id="SSF56112">
    <property type="entry name" value="Protein kinase-like (PK-like)"/>
    <property type="match status" value="1"/>
</dbReference>
<organism evidence="2 3">
    <name type="scientific">Dentiscutata erythropus</name>
    <dbReference type="NCBI Taxonomy" id="1348616"/>
    <lineage>
        <taxon>Eukaryota</taxon>
        <taxon>Fungi</taxon>
        <taxon>Fungi incertae sedis</taxon>
        <taxon>Mucoromycota</taxon>
        <taxon>Glomeromycotina</taxon>
        <taxon>Glomeromycetes</taxon>
        <taxon>Diversisporales</taxon>
        <taxon>Gigasporaceae</taxon>
        <taxon>Dentiscutata</taxon>
    </lineage>
</organism>
<protein>
    <submittedName>
        <fullName evidence="2">21051_t:CDS:1</fullName>
    </submittedName>
</protein>
<comment type="caution">
    <text evidence="2">The sequence shown here is derived from an EMBL/GenBank/DDBJ whole genome shotgun (WGS) entry which is preliminary data.</text>
</comment>
<gene>
    <name evidence="2" type="ORF">DERYTH_LOCUS11914</name>
</gene>
<dbReference type="SMART" id="SM00220">
    <property type="entry name" value="S_TKc"/>
    <property type="match status" value="1"/>
</dbReference>
<dbReference type="Pfam" id="PF00069">
    <property type="entry name" value="Pkinase"/>
    <property type="match status" value="1"/>
</dbReference>
<proteinExistence type="predicted"/>
<dbReference type="PANTHER" id="PTHR44167">
    <property type="entry name" value="OVARIAN-SPECIFIC SERINE/THREONINE-PROTEIN KINASE LOK-RELATED"/>
    <property type="match status" value="1"/>
</dbReference>
<dbReference type="AlphaFoldDB" id="A0A9N9HI41"/>
<dbReference type="Gene3D" id="1.10.510.10">
    <property type="entry name" value="Transferase(Phosphotransferase) domain 1"/>
    <property type="match status" value="1"/>
</dbReference>
<dbReference type="Proteomes" id="UP000789405">
    <property type="component" value="Unassembled WGS sequence"/>
</dbReference>
<feature type="domain" description="Protein kinase" evidence="1">
    <location>
        <begin position="75"/>
        <end position="383"/>
    </location>
</feature>
<reference evidence="2" key="1">
    <citation type="submission" date="2021-06" db="EMBL/GenBank/DDBJ databases">
        <authorList>
            <person name="Kallberg Y."/>
            <person name="Tangrot J."/>
            <person name="Rosling A."/>
        </authorList>
    </citation>
    <scope>NUCLEOTIDE SEQUENCE</scope>
    <source>
        <strain evidence="2">MA453B</strain>
    </source>
</reference>
<dbReference type="GO" id="GO:0005634">
    <property type="term" value="C:nucleus"/>
    <property type="evidence" value="ECO:0007669"/>
    <property type="project" value="TreeGrafter"/>
</dbReference>
<dbReference type="GO" id="GO:0004674">
    <property type="term" value="F:protein serine/threonine kinase activity"/>
    <property type="evidence" value="ECO:0007669"/>
    <property type="project" value="TreeGrafter"/>
</dbReference>
<evidence type="ECO:0000313" key="3">
    <source>
        <dbReference type="Proteomes" id="UP000789405"/>
    </source>
</evidence>
<keyword evidence="3" id="KW-1185">Reference proteome</keyword>
<dbReference type="PROSITE" id="PS00109">
    <property type="entry name" value="PROTEIN_KINASE_TYR"/>
    <property type="match status" value="1"/>
</dbReference>
<dbReference type="EMBL" id="CAJVPY010007579">
    <property type="protein sequence ID" value="CAG8682814.1"/>
    <property type="molecule type" value="Genomic_DNA"/>
</dbReference>
<dbReference type="PANTHER" id="PTHR44167:SF24">
    <property type="entry name" value="SERINE_THREONINE-PROTEIN KINASE CHK2"/>
    <property type="match status" value="1"/>
</dbReference>
<dbReference type="GO" id="GO:0044773">
    <property type="term" value="P:mitotic DNA damage checkpoint signaling"/>
    <property type="evidence" value="ECO:0007669"/>
    <property type="project" value="TreeGrafter"/>
</dbReference>
<dbReference type="PROSITE" id="PS50011">
    <property type="entry name" value="PROTEIN_KINASE_DOM"/>
    <property type="match status" value="1"/>
</dbReference>
<evidence type="ECO:0000259" key="1">
    <source>
        <dbReference type="PROSITE" id="PS50011"/>
    </source>
</evidence>
<dbReference type="OrthoDB" id="2410500at2759"/>
<dbReference type="InterPro" id="IPR008266">
    <property type="entry name" value="Tyr_kinase_AS"/>
</dbReference>
<accession>A0A9N9HI41</accession>
<dbReference type="GO" id="GO:0005524">
    <property type="term" value="F:ATP binding"/>
    <property type="evidence" value="ECO:0007669"/>
    <property type="project" value="InterPro"/>
</dbReference>
<name>A0A9N9HI41_9GLOM</name>
<evidence type="ECO:0000313" key="2">
    <source>
        <dbReference type="EMBL" id="CAG8682814.1"/>
    </source>
</evidence>
<sequence length="383" mass="43744">MDVSINAYGEVNRLSKIHNDKKLTENEVASLFTYFNKPGKLSYVEKVLSNTEDDNIKLAYLRNLLNSVPDLAYRFDQMNLSRDKSTSELSKAVEKLFKAIDENLKQMDKVSTHMKAASASVDRNLEVLDKVLNRLNKDSKSIGRNNETASVTRAKSYQSTSFEKVNEDNFGSPLTKLQGPRSVDSNSEVNALKFLNGRNFKNVPRYVAHDDNSIIIRPVCGRIDDQFRTSHTLQLLSLLKRIHELKIYHRDVRPENILLDTNNDTLILADWGSSIQYQGGKVAYEGTITFASPNILNKKFGFYVPKASDDLHSFVRTVYTLRNPSKIPTNSDENLELKAKVIREYWNDMLDVKLCGPLWTEMVNAAENEDYKTLEKCCYVFTK</sequence>